<comment type="catalytic activity">
    <reaction evidence="9">
        <text>acetate + ATP = acetyl phosphate + ADP</text>
        <dbReference type="Rhea" id="RHEA:11352"/>
        <dbReference type="ChEBI" id="CHEBI:22191"/>
        <dbReference type="ChEBI" id="CHEBI:30089"/>
        <dbReference type="ChEBI" id="CHEBI:30616"/>
        <dbReference type="ChEBI" id="CHEBI:456216"/>
        <dbReference type="EC" id="2.7.2.1"/>
    </reaction>
</comment>
<dbReference type="GO" id="GO:0008776">
    <property type="term" value="F:acetate kinase activity"/>
    <property type="evidence" value="ECO:0007669"/>
    <property type="project" value="UniProtKB-UniRule"/>
</dbReference>
<dbReference type="PANTHER" id="PTHR21060:SF21">
    <property type="entry name" value="ACETATE KINASE"/>
    <property type="match status" value="1"/>
</dbReference>
<feature type="site" description="Transition state stabilizer" evidence="9">
    <location>
        <position position="175"/>
    </location>
</feature>
<dbReference type="GO" id="GO:0005524">
    <property type="term" value="F:ATP binding"/>
    <property type="evidence" value="ECO:0007669"/>
    <property type="project" value="UniProtKB-KW"/>
</dbReference>
<keyword evidence="6 9" id="KW-0418">Kinase</keyword>
<comment type="cofactor">
    <cofactor evidence="9">
        <name>Mg(2+)</name>
        <dbReference type="ChEBI" id="CHEBI:18420"/>
    </cofactor>
    <cofactor evidence="9">
        <name>Mn(2+)</name>
        <dbReference type="ChEBI" id="CHEBI:29035"/>
    </cofactor>
    <text evidence="9">Mg(2+). Can also accept Mn(2+).</text>
</comment>
<evidence type="ECO:0000256" key="7">
    <source>
        <dbReference type="ARBA" id="ARBA00022840"/>
    </source>
</evidence>
<feature type="binding site" evidence="9">
    <location>
        <position position="87"/>
    </location>
    <ligand>
        <name>substrate</name>
    </ligand>
</feature>
<feature type="active site" description="Proton donor/acceptor" evidence="9">
    <location>
        <position position="144"/>
    </location>
</feature>
<comment type="subcellular location">
    <subcellularLocation>
        <location evidence="9">Cytoplasm</location>
    </subcellularLocation>
</comment>
<dbReference type="GO" id="GO:0000287">
    <property type="term" value="F:magnesium ion binding"/>
    <property type="evidence" value="ECO:0007669"/>
    <property type="project" value="UniProtKB-UniRule"/>
</dbReference>
<keyword evidence="8 9" id="KW-0460">Magnesium</keyword>
<dbReference type="Proteomes" id="UP000193200">
    <property type="component" value="Unassembled WGS sequence"/>
</dbReference>
<dbReference type="PRINTS" id="PR00471">
    <property type="entry name" value="ACETATEKNASE"/>
</dbReference>
<dbReference type="InterPro" id="IPR043129">
    <property type="entry name" value="ATPase_NBD"/>
</dbReference>
<sequence>MPDGILVVNAGSSSLKFSLYEVAAPATPRRSLVRAMVEEIGPSALFIHEGEKQPAPAARDHVGAIAHVLDWIGSRFPGIRPVAAGHRVVHGGPDFWAPVRVDPGILSALEALIPLAPLHLPHNVAAIRALAAAHPALPQVACFDTAFHAGQPDVASRFALPAEFAERGIRRYGFHGLSFEAIVRDLPGVMASTGDGATLPERLIVAHLGNGASLCAIRAGRSVATTMGFSTLDGIPMGTRPGAIDPGVLLHLLQREEMDAAGLTELLYRRSGLLGLSGISSDMRALLASDDPRAAFAVAYHACHVARAAGSLAVALGGLDALVFTGGIGEHAVPARAAIAAHLGWLGLDLDRAANDRHGPRISRPASAISAWVVPTDEEGVIVGHARTLLNL</sequence>
<dbReference type="PROSITE" id="PS01076">
    <property type="entry name" value="ACETATE_KINASE_2"/>
    <property type="match status" value="1"/>
</dbReference>
<reference evidence="11 12" key="1">
    <citation type="submission" date="2017-03" db="EMBL/GenBank/DDBJ databases">
        <authorList>
            <person name="Afonso C.L."/>
            <person name="Miller P.J."/>
            <person name="Scott M.A."/>
            <person name="Spackman E."/>
            <person name="Goraichik I."/>
            <person name="Dimitrov K.M."/>
            <person name="Suarez D.L."/>
            <person name="Swayne D.E."/>
        </authorList>
    </citation>
    <scope>NUCLEOTIDE SEQUENCE [LARGE SCALE GENOMIC DNA]</scope>
    <source>
        <strain evidence="11 12">CECT 7691</strain>
    </source>
</reference>
<feature type="binding site" evidence="9">
    <location>
        <begin position="327"/>
        <end position="331"/>
    </location>
    <ligand>
        <name>ATP</name>
        <dbReference type="ChEBI" id="CHEBI:30616"/>
    </ligand>
</feature>
<comment type="pathway">
    <text evidence="9">Metabolic intermediate biosynthesis; acetyl-CoA biosynthesis; acetyl-CoA from acetate: step 1/2.</text>
</comment>
<dbReference type="RefSeq" id="WP_085885402.1">
    <property type="nucleotide sequence ID" value="NZ_FWFR01000004.1"/>
</dbReference>
<dbReference type="EMBL" id="FWFR01000004">
    <property type="protein sequence ID" value="SLN76269.1"/>
    <property type="molecule type" value="Genomic_DNA"/>
</dbReference>
<comment type="function">
    <text evidence="9">Catalyzes the formation of acetyl phosphate from acetate and ATP. Can also catalyze the reverse reaction.</text>
</comment>
<feature type="binding site" evidence="9">
    <location>
        <position position="378"/>
    </location>
    <ligand>
        <name>Mg(2+)</name>
        <dbReference type="ChEBI" id="CHEBI:18420"/>
    </ligand>
</feature>
<dbReference type="Pfam" id="PF00871">
    <property type="entry name" value="Acetate_kinase"/>
    <property type="match status" value="1"/>
</dbReference>
<evidence type="ECO:0000256" key="5">
    <source>
        <dbReference type="ARBA" id="ARBA00022741"/>
    </source>
</evidence>
<gene>
    <name evidence="11" type="primary">ackA_2</name>
    <name evidence="9" type="synonym">ackA</name>
    <name evidence="11" type="ORF">OCH7691_04083</name>
</gene>
<evidence type="ECO:0000256" key="9">
    <source>
        <dbReference type="HAMAP-Rule" id="MF_00020"/>
    </source>
</evidence>
<organism evidence="11 12">
    <name type="scientific">Oceanibacterium hippocampi</name>
    <dbReference type="NCBI Taxonomy" id="745714"/>
    <lineage>
        <taxon>Bacteria</taxon>
        <taxon>Pseudomonadati</taxon>
        <taxon>Pseudomonadota</taxon>
        <taxon>Alphaproteobacteria</taxon>
        <taxon>Sneathiellales</taxon>
        <taxon>Sneathiellaceae</taxon>
        <taxon>Oceanibacterium</taxon>
    </lineage>
</organism>
<dbReference type="HAMAP" id="MF_00020">
    <property type="entry name" value="Acetate_kinase"/>
    <property type="match status" value="1"/>
</dbReference>
<evidence type="ECO:0000256" key="3">
    <source>
        <dbReference type="ARBA" id="ARBA00022679"/>
    </source>
</evidence>
<keyword evidence="12" id="KW-1185">Reference proteome</keyword>
<dbReference type="GO" id="GO:0005829">
    <property type="term" value="C:cytosol"/>
    <property type="evidence" value="ECO:0007669"/>
    <property type="project" value="TreeGrafter"/>
</dbReference>
<protein>
    <recommendedName>
        <fullName evidence="9">Acetate kinase</fullName>
        <ecNumber evidence="9">2.7.2.1</ecNumber>
    </recommendedName>
    <alternativeName>
        <fullName evidence="9">Acetokinase</fullName>
    </alternativeName>
</protein>
<dbReference type="NCBIfam" id="TIGR00016">
    <property type="entry name" value="ackA"/>
    <property type="match status" value="1"/>
</dbReference>
<evidence type="ECO:0000313" key="11">
    <source>
        <dbReference type="EMBL" id="SLN76269.1"/>
    </source>
</evidence>
<comment type="subunit">
    <text evidence="9">Homodimer.</text>
</comment>
<evidence type="ECO:0000256" key="1">
    <source>
        <dbReference type="ARBA" id="ARBA00008748"/>
    </source>
</evidence>
<evidence type="ECO:0000256" key="2">
    <source>
        <dbReference type="ARBA" id="ARBA00022490"/>
    </source>
</evidence>
<proteinExistence type="inferred from homology"/>
<dbReference type="InterPro" id="IPR023865">
    <property type="entry name" value="Aliphatic_acid_kinase_CS"/>
</dbReference>
<feature type="binding site" evidence="9">
    <location>
        <begin position="282"/>
        <end position="284"/>
    </location>
    <ligand>
        <name>ATP</name>
        <dbReference type="ChEBI" id="CHEBI:30616"/>
    </ligand>
</feature>
<dbReference type="FunCoup" id="A0A1Y5TXK6">
    <property type="interactions" value="551"/>
</dbReference>
<dbReference type="GO" id="GO:0006085">
    <property type="term" value="P:acetyl-CoA biosynthetic process"/>
    <property type="evidence" value="ECO:0007669"/>
    <property type="project" value="UniProtKB-UniRule"/>
</dbReference>
<keyword evidence="2 9" id="KW-0963">Cytoplasm</keyword>
<comment type="similarity">
    <text evidence="1 9 10">Belongs to the acetokinase family.</text>
</comment>
<feature type="binding site" evidence="9">
    <location>
        <position position="9"/>
    </location>
    <ligand>
        <name>Mg(2+)</name>
        <dbReference type="ChEBI" id="CHEBI:18420"/>
    </ligand>
</feature>
<dbReference type="GO" id="GO:0006083">
    <property type="term" value="P:acetate metabolic process"/>
    <property type="evidence" value="ECO:0007669"/>
    <property type="project" value="TreeGrafter"/>
</dbReference>
<dbReference type="PROSITE" id="PS01075">
    <property type="entry name" value="ACETATE_KINASE_1"/>
    <property type="match status" value="1"/>
</dbReference>
<dbReference type="SUPFAM" id="SSF53067">
    <property type="entry name" value="Actin-like ATPase domain"/>
    <property type="match status" value="2"/>
</dbReference>
<feature type="binding site" evidence="9">
    <location>
        <position position="16"/>
    </location>
    <ligand>
        <name>ATP</name>
        <dbReference type="ChEBI" id="CHEBI:30616"/>
    </ligand>
</feature>
<evidence type="ECO:0000256" key="8">
    <source>
        <dbReference type="ARBA" id="ARBA00022842"/>
    </source>
</evidence>
<accession>A0A1Y5TXK6</accession>
<dbReference type="UniPathway" id="UPA00340">
    <property type="reaction ID" value="UER00458"/>
</dbReference>
<dbReference type="EC" id="2.7.2.1" evidence="9"/>
<evidence type="ECO:0000256" key="10">
    <source>
        <dbReference type="RuleBase" id="RU003835"/>
    </source>
</evidence>
<dbReference type="Gene3D" id="3.30.420.40">
    <property type="match status" value="2"/>
</dbReference>
<keyword evidence="7 9" id="KW-0067">ATP-binding</keyword>
<evidence type="ECO:0000256" key="4">
    <source>
        <dbReference type="ARBA" id="ARBA00022723"/>
    </source>
</evidence>
<dbReference type="InterPro" id="IPR004372">
    <property type="entry name" value="Ac/propionate_kinase"/>
</dbReference>
<feature type="binding site" evidence="9">
    <location>
        <begin position="207"/>
        <end position="211"/>
    </location>
    <ligand>
        <name>ATP</name>
        <dbReference type="ChEBI" id="CHEBI:30616"/>
    </ligand>
</feature>
<keyword evidence="3 9" id="KW-0808">Transferase</keyword>
<evidence type="ECO:0000256" key="6">
    <source>
        <dbReference type="ARBA" id="ARBA00022777"/>
    </source>
</evidence>
<keyword evidence="4 9" id="KW-0479">Metal-binding</keyword>
<dbReference type="InterPro" id="IPR000890">
    <property type="entry name" value="Aliphatic_acid_kin_short-chain"/>
</dbReference>
<dbReference type="InParanoid" id="A0A1Y5TXK6"/>
<feature type="site" description="Transition state stabilizer" evidence="9">
    <location>
        <position position="240"/>
    </location>
</feature>
<dbReference type="OrthoDB" id="9802453at2"/>
<keyword evidence="5 9" id="KW-0547">Nucleotide-binding</keyword>
<evidence type="ECO:0000313" key="12">
    <source>
        <dbReference type="Proteomes" id="UP000193200"/>
    </source>
</evidence>
<name>A0A1Y5TXK6_9PROT</name>
<dbReference type="PANTHER" id="PTHR21060">
    <property type="entry name" value="ACETATE KINASE"/>
    <property type="match status" value="1"/>
</dbReference>
<dbReference type="AlphaFoldDB" id="A0A1Y5TXK6"/>
<dbReference type="PIRSF" id="PIRSF000722">
    <property type="entry name" value="Acetate_prop_kin"/>
    <property type="match status" value="1"/>
</dbReference>